<dbReference type="PROSITE" id="PS50902">
    <property type="entry name" value="FLAVODOXIN_LIKE"/>
    <property type="match status" value="1"/>
</dbReference>
<accession>A0A6V8H6T2</accession>
<dbReference type="Pfam" id="PF03358">
    <property type="entry name" value="FMN_red"/>
    <property type="match status" value="1"/>
</dbReference>
<dbReference type="NCBIfam" id="NF002999">
    <property type="entry name" value="PRK03767.1"/>
    <property type="match status" value="1"/>
</dbReference>
<evidence type="ECO:0000259" key="3">
    <source>
        <dbReference type="PROSITE" id="PS51820"/>
    </source>
</evidence>
<dbReference type="PROSITE" id="PS51820">
    <property type="entry name" value="PA14"/>
    <property type="match status" value="1"/>
</dbReference>
<organism evidence="4 5">
    <name type="scientific">Talaromyces pinophilus</name>
    <name type="common">Penicillium pinophilum</name>
    <dbReference type="NCBI Taxonomy" id="128442"/>
    <lineage>
        <taxon>Eukaryota</taxon>
        <taxon>Fungi</taxon>
        <taxon>Dikarya</taxon>
        <taxon>Ascomycota</taxon>
        <taxon>Pezizomycotina</taxon>
        <taxon>Eurotiomycetes</taxon>
        <taxon>Eurotiomycetidae</taxon>
        <taxon>Eurotiales</taxon>
        <taxon>Trichocomaceae</taxon>
        <taxon>Talaromyces</taxon>
        <taxon>Talaromyces sect. Talaromyces</taxon>
    </lineage>
</organism>
<dbReference type="Gene3D" id="2.60.120.1560">
    <property type="match status" value="1"/>
</dbReference>
<reference evidence="5" key="1">
    <citation type="journal article" date="2015" name="Genome Announc.">
        <title>Draft genome sequence of Talaromyces cellulolyticus strain Y-94, a source of lignocellulosic biomass-degrading enzymes.</title>
        <authorList>
            <person name="Fujii T."/>
            <person name="Koike H."/>
            <person name="Sawayama S."/>
            <person name="Yano S."/>
            <person name="Inoue H."/>
        </authorList>
    </citation>
    <scope>NUCLEOTIDE SEQUENCE [LARGE SCALE GENOMIC DNA]</scope>
    <source>
        <strain evidence="5">Y-94</strain>
    </source>
</reference>
<feature type="domain" description="Flavodoxin-like" evidence="2">
    <location>
        <begin position="108"/>
        <end position="296"/>
    </location>
</feature>
<dbReference type="PANTHER" id="PTHR30546:SF23">
    <property type="entry name" value="FLAVOPROTEIN-LIKE PROTEIN YCP4-RELATED"/>
    <property type="match status" value="1"/>
</dbReference>
<dbReference type="GO" id="GO:0010181">
    <property type="term" value="F:FMN binding"/>
    <property type="evidence" value="ECO:0007669"/>
    <property type="project" value="InterPro"/>
</dbReference>
<dbReference type="AlphaFoldDB" id="A0A6V8H6T2"/>
<dbReference type="GO" id="GO:0003955">
    <property type="term" value="F:NAD(P)H dehydrogenase (quinone) activity"/>
    <property type="evidence" value="ECO:0007669"/>
    <property type="project" value="InterPro"/>
</dbReference>
<dbReference type="InterPro" id="IPR010089">
    <property type="entry name" value="Flavoprotein_WrbA-like"/>
</dbReference>
<evidence type="ECO:0000313" key="4">
    <source>
        <dbReference type="EMBL" id="GAM35221.1"/>
    </source>
</evidence>
<dbReference type="InterPro" id="IPR018871">
    <property type="entry name" value="GLEYA_adhesin_domain"/>
</dbReference>
<evidence type="ECO:0000256" key="1">
    <source>
        <dbReference type="ARBA" id="ARBA00006961"/>
    </source>
</evidence>
<evidence type="ECO:0000313" key="5">
    <source>
        <dbReference type="Proteomes" id="UP000053095"/>
    </source>
</evidence>
<keyword evidence="5" id="KW-1185">Reference proteome</keyword>
<sequence length="308" mass="33420">MLVYSGFYYVLSSGNYTIYTPTNNNDYSYLSGSVAFSCYSGKPDANAKPLNSASPGGNYNNPVSCGNVQLVAGEFYPIRSVFGNGDAVSAFNLSIQAPGEVSDKDNAGYLYPYSMYGHVAQLAEAVKSGIESAGGHSPTIYQIEETLSDEELGRMYAPPKPAYPIIYPEQLPEFDAFMLGIPTRFGNFPGQWKVFWDKTGQLWRVGALHGKIVGLFFSTATLGGGQESTALAIMSTLAHHGMVYVPLGYKFAPQLADVSEVHGGGPWGAGTIAGDDSSRQPSRLEREIAAIQGKRFYEFVKKIQFRED</sequence>
<evidence type="ECO:0000259" key="2">
    <source>
        <dbReference type="PROSITE" id="PS50902"/>
    </source>
</evidence>
<dbReference type="Proteomes" id="UP000053095">
    <property type="component" value="Unassembled WGS sequence"/>
</dbReference>
<dbReference type="Gene3D" id="3.40.50.360">
    <property type="match status" value="1"/>
</dbReference>
<dbReference type="Pfam" id="PF10528">
    <property type="entry name" value="GLEYA"/>
    <property type="match status" value="1"/>
</dbReference>
<dbReference type="InterPro" id="IPR029039">
    <property type="entry name" value="Flavoprotein-like_sf"/>
</dbReference>
<proteinExistence type="inferred from homology"/>
<protein>
    <submittedName>
        <fullName evidence="4">Uncharacterized protein</fullName>
    </submittedName>
</protein>
<dbReference type="SUPFAM" id="SSF52218">
    <property type="entry name" value="Flavoproteins"/>
    <property type="match status" value="1"/>
</dbReference>
<comment type="caution">
    <text evidence="4">The sequence shown here is derived from an EMBL/GenBank/DDBJ whole genome shotgun (WGS) entry which is preliminary data.</text>
</comment>
<dbReference type="NCBIfam" id="TIGR01755">
    <property type="entry name" value="flav_wrbA"/>
    <property type="match status" value="1"/>
</dbReference>
<dbReference type="EMBL" id="DF933813">
    <property type="protein sequence ID" value="GAM35221.1"/>
    <property type="molecule type" value="Genomic_DNA"/>
</dbReference>
<dbReference type="PANTHER" id="PTHR30546">
    <property type="entry name" value="FLAVODOXIN-RELATED PROTEIN WRBA-RELATED"/>
    <property type="match status" value="1"/>
</dbReference>
<dbReference type="GO" id="GO:0016020">
    <property type="term" value="C:membrane"/>
    <property type="evidence" value="ECO:0007669"/>
    <property type="project" value="TreeGrafter"/>
</dbReference>
<comment type="similarity">
    <text evidence="1">Belongs to the WrbA family.</text>
</comment>
<name>A0A6V8H6T2_TALPI</name>
<gene>
    <name evidence="4" type="ORF">TCE0_017r03387</name>
</gene>
<dbReference type="InterPro" id="IPR005025">
    <property type="entry name" value="FMN_Rdtase-like_dom"/>
</dbReference>
<feature type="domain" description="PA14" evidence="3">
    <location>
        <begin position="1"/>
        <end position="109"/>
    </location>
</feature>
<dbReference type="InterPro" id="IPR008254">
    <property type="entry name" value="Flavodoxin/NO_synth"/>
</dbReference>
<dbReference type="FunFam" id="3.40.50.360:FF:000001">
    <property type="entry name" value="NAD(P)H dehydrogenase (Quinone) FQR1-like"/>
    <property type="match status" value="1"/>
</dbReference>
<dbReference type="InterPro" id="IPR037524">
    <property type="entry name" value="PA14/GLEYA"/>
</dbReference>